<dbReference type="SUPFAM" id="SSF56112">
    <property type="entry name" value="Protein kinase-like (PK-like)"/>
    <property type="match status" value="1"/>
</dbReference>
<feature type="non-terminal residue" evidence="2">
    <location>
        <position position="1"/>
    </location>
</feature>
<evidence type="ECO:0000313" key="3">
    <source>
        <dbReference type="Proteomes" id="UP000050509"/>
    </source>
</evidence>
<name>A0A0P9F6P6_9CHLR</name>
<evidence type="ECO:0000313" key="2">
    <source>
        <dbReference type="EMBL" id="KPV47916.1"/>
    </source>
</evidence>
<dbReference type="EMBL" id="LJCR01003110">
    <property type="protein sequence ID" value="KPV47916.1"/>
    <property type="molecule type" value="Genomic_DNA"/>
</dbReference>
<feature type="non-terminal residue" evidence="2">
    <location>
        <position position="236"/>
    </location>
</feature>
<gene>
    <name evidence="2" type="ORF">SE17_40885</name>
</gene>
<dbReference type="Proteomes" id="UP000050509">
    <property type="component" value="Unassembled WGS sequence"/>
</dbReference>
<reference evidence="2 3" key="1">
    <citation type="submission" date="2015-09" db="EMBL/GenBank/DDBJ databases">
        <title>Draft genome sequence of Kouleothrix aurantiaca JCM 19913.</title>
        <authorList>
            <person name="Hemp J."/>
        </authorList>
    </citation>
    <scope>NUCLEOTIDE SEQUENCE [LARGE SCALE GENOMIC DNA]</scope>
    <source>
        <strain evidence="2 3">COM-B</strain>
    </source>
</reference>
<evidence type="ECO:0000259" key="1">
    <source>
        <dbReference type="Pfam" id="PF01636"/>
    </source>
</evidence>
<comment type="caution">
    <text evidence="2">The sequence shown here is derived from an EMBL/GenBank/DDBJ whole genome shotgun (WGS) entry which is preliminary data.</text>
</comment>
<dbReference type="InterPro" id="IPR011009">
    <property type="entry name" value="Kinase-like_dom_sf"/>
</dbReference>
<organism evidence="2 3">
    <name type="scientific">Kouleothrix aurantiaca</name>
    <dbReference type="NCBI Taxonomy" id="186479"/>
    <lineage>
        <taxon>Bacteria</taxon>
        <taxon>Bacillati</taxon>
        <taxon>Chloroflexota</taxon>
        <taxon>Chloroflexia</taxon>
        <taxon>Chloroflexales</taxon>
        <taxon>Roseiflexineae</taxon>
        <taxon>Roseiflexaceae</taxon>
        <taxon>Kouleothrix</taxon>
    </lineage>
</organism>
<feature type="domain" description="Aminoglycoside phosphotransferase" evidence="1">
    <location>
        <begin position="24"/>
        <end position="193"/>
    </location>
</feature>
<dbReference type="AlphaFoldDB" id="A0A0P9F6P6"/>
<dbReference type="Pfam" id="PF01636">
    <property type="entry name" value="APH"/>
    <property type="match status" value="1"/>
</dbReference>
<accession>A0A0P9F6P6</accession>
<protein>
    <recommendedName>
        <fullName evidence="1">Aminoglycoside phosphotransferase domain-containing protein</fullName>
    </recommendedName>
</protein>
<sequence>GDGSGALAEAVSSMLAEVGQNGATGMRFSVPRVLAWQPDLKLSLLENLPGKDIVGDLLKARLRDKPAPGAALSLEDTIEAAAGLAAALHRSGSTLGPRRSIDDELGRLGATIAAMQPFSPELCAVLGEWHALLSQHARETHALPLCFSHGDFTAGQILFDGTACGLIDFDSVCQAEPALDIAQFITYLTVGGQKSKRTVEETAALFADLTARFMQRYCAAAGYTGNAAQHLEERVT</sequence>
<proteinExistence type="predicted"/>
<keyword evidence="3" id="KW-1185">Reference proteome</keyword>
<dbReference type="InterPro" id="IPR002575">
    <property type="entry name" value="Aminoglycoside_PTrfase"/>
</dbReference>
<dbReference type="Gene3D" id="3.90.1200.10">
    <property type="match status" value="1"/>
</dbReference>